<dbReference type="Pfam" id="PF22564">
    <property type="entry name" value="HAAS"/>
    <property type="match status" value="1"/>
</dbReference>
<dbReference type="OrthoDB" id="9804829at2"/>
<keyword evidence="1" id="KW-1133">Transmembrane helix</keyword>
<reference evidence="2 3" key="1">
    <citation type="submission" date="2017-08" db="EMBL/GenBank/DDBJ databases">
        <title>Draft genome sequences of 64 type strains of genus Staph aureus.</title>
        <authorList>
            <person name="Cole K."/>
            <person name="Golubchik T."/>
            <person name="Russell J."/>
            <person name="Foster D."/>
            <person name="Llewelyn M."/>
            <person name="Wilson D."/>
            <person name="Crook D."/>
            <person name="Paul J."/>
        </authorList>
    </citation>
    <scope>NUCLEOTIDE SEQUENCE [LARGE SCALE GENOMIC DNA]</scope>
    <source>
        <strain evidence="2 3">DSM 21968</strain>
    </source>
</reference>
<dbReference type="RefSeq" id="WP_103357526.1">
    <property type="nucleotide sequence ID" value="NZ_CP113107.1"/>
</dbReference>
<keyword evidence="3" id="KW-1185">Reference proteome</keyword>
<evidence type="ECO:0000256" key="1">
    <source>
        <dbReference type="SAM" id="Phobius"/>
    </source>
</evidence>
<feature type="transmembrane region" description="Helical" evidence="1">
    <location>
        <begin position="78"/>
        <end position="97"/>
    </location>
</feature>
<name>A0A2K3YU54_9STAP</name>
<accession>A0A2K3YU54</accession>
<keyword evidence="1" id="KW-0812">Transmembrane</keyword>
<dbReference type="EMBL" id="PPRF01000017">
    <property type="protein sequence ID" value="PNZ29120.1"/>
    <property type="molecule type" value="Genomic_DNA"/>
</dbReference>
<protein>
    <recommendedName>
        <fullName evidence="4">DUF1700 domain-containing protein</fullName>
    </recommendedName>
</protein>
<comment type="caution">
    <text evidence="2">The sequence shown here is derived from an EMBL/GenBank/DDBJ whole genome shotgun (WGS) entry which is preliminary data.</text>
</comment>
<proteinExistence type="predicted"/>
<feature type="transmembrane region" description="Helical" evidence="1">
    <location>
        <begin position="141"/>
        <end position="162"/>
    </location>
</feature>
<dbReference type="AlphaFoldDB" id="A0A2K3YU54"/>
<evidence type="ECO:0000313" key="3">
    <source>
        <dbReference type="Proteomes" id="UP000242752"/>
    </source>
</evidence>
<feature type="transmembrane region" description="Helical" evidence="1">
    <location>
        <begin position="104"/>
        <end position="129"/>
    </location>
</feature>
<evidence type="ECO:0000313" key="2">
    <source>
        <dbReference type="EMBL" id="PNZ29120.1"/>
    </source>
</evidence>
<evidence type="ECO:0008006" key="4">
    <source>
        <dbReference type="Google" id="ProtNLM"/>
    </source>
</evidence>
<keyword evidence="1" id="KW-0472">Membrane</keyword>
<gene>
    <name evidence="2" type="ORF">CD122_03035</name>
</gene>
<dbReference type="Proteomes" id="UP000242752">
    <property type="component" value="Unassembled WGS sequence"/>
</dbReference>
<sequence length="186" mass="20972">MTKKNYLNTLYYHLKYIPEQEKQDIVAEYDNHFIEGLKDGKTEEEIIATLGDPKVIAKELVADSAVSQVEASKSPRNMVAAILAVIALSFLNFVIVLGPVLTVLGLLLGLAIASVVMIGMPVFLIWVHFFYDQIQLVTPDWYAAAGYFGLGLMLYVLCFYLTKWTFILLIKYLKFNVKIVKRSANV</sequence>
<organism evidence="2 3">
    <name type="scientific">Staphylococcus rostri</name>
    <dbReference type="NCBI Taxonomy" id="522262"/>
    <lineage>
        <taxon>Bacteria</taxon>
        <taxon>Bacillati</taxon>
        <taxon>Bacillota</taxon>
        <taxon>Bacilli</taxon>
        <taxon>Bacillales</taxon>
        <taxon>Staphylococcaceae</taxon>
        <taxon>Staphylococcus</taxon>
    </lineage>
</organism>